<comment type="similarity">
    <text evidence="2 8">Belongs to the CorA metal ion transporter (MIT) (TC 1.A.35) family.</text>
</comment>
<dbReference type="Proteomes" id="UP000429595">
    <property type="component" value="Unassembled WGS sequence"/>
</dbReference>
<dbReference type="Gene3D" id="3.30.460.20">
    <property type="entry name" value="CorA soluble domain-like"/>
    <property type="match status" value="1"/>
</dbReference>
<keyword evidence="5 8" id="KW-0812">Transmembrane</keyword>
<dbReference type="RefSeq" id="WP_152149877.1">
    <property type="nucleotide sequence ID" value="NZ_WEIO01000002.1"/>
</dbReference>
<dbReference type="Gene3D" id="1.20.58.340">
    <property type="entry name" value="Magnesium transport protein CorA, transmembrane region"/>
    <property type="match status" value="2"/>
</dbReference>
<feature type="transmembrane region" description="Helical" evidence="8">
    <location>
        <begin position="289"/>
        <end position="314"/>
    </location>
</feature>
<gene>
    <name evidence="8 9" type="primary">corA</name>
    <name evidence="9" type="ORF">F9802_04025</name>
</gene>
<dbReference type="GO" id="GO:0000287">
    <property type="term" value="F:magnesium ion binding"/>
    <property type="evidence" value="ECO:0007669"/>
    <property type="project" value="TreeGrafter"/>
</dbReference>
<evidence type="ECO:0000256" key="5">
    <source>
        <dbReference type="ARBA" id="ARBA00022692"/>
    </source>
</evidence>
<dbReference type="PANTHER" id="PTHR46494:SF1">
    <property type="entry name" value="CORA FAMILY METAL ION TRANSPORTER (EUROFUNG)"/>
    <property type="match status" value="1"/>
</dbReference>
<dbReference type="EMBL" id="WEIO01000002">
    <property type="protein sequence ID" value="KAB7707890.1"/>
    <property type="molecule type" value="Genomic_DNA"/>
</dbReference>
<keyword evidence="10" id="KW-1185">Reference proteome</keyword>
<evidence type="ECO:0000256" key="8">
    <source>
        <dbReference type="RuleBase" id="RU362010"/>
    </source>
</evidence>
<dbReference type="Pfam" id="PF01544">
    <property type="entry name" value="CorA"/>
    <property type="match status" value="1"/>
</dbReference>
<evidence type="ECO:0000256" key="4">
    <source>
        <dbReference type="ARBA" id="ARBA00022475"/>
    </source>
</evidence>
<keyword evidence="7 8" id="KW-0472">Membrane</keyword>
<dbReference type="FunFam" id="1.20.58.340:FF:000012">
    <property type="entry name" value="Magnesium transport protein CorA"/>
    <property type="match status" value="1"/>
</dbReference>
<proteinExistence type="inferred from homology"/>
<evidence type="ECO:0000256" key="7">
    <source>
        <dbReference type="ARBA" id="ARBA00023136"/>
    </source>
</evidence>
<name>A0A6I1FHN3_9BACI</name>
<dbReference type="GO" id="GO:0005886">
    <property type="term" value="C:plasma membrane"/>
    <property type="evidence" value="ECO:0007669"/>
    <property type="project" value="UniProtKB-SubCell"/>
</dbReference>
<dbReference type="NCBIfam" id="TIGR00383">
    <property type="entry name" value="corA"/>
    <property type="match status" value="1"/>
</dbReference>
<dbReference type="GO" id="GO:0015095">
    <property type="term" value="F:magnesium ion transmembrane transporter activity"/>
    <property type="evidence" value="ECO:0007669"/>
    <property type="project" value="UniProtKB-UniRule"/>
</dbReference>
<dbReference type="InterPro" id="IPR002523">
    <property type="entry name" value="MgTranspt_CorA/ZnTranspt_ZntB"/>
</dbReference>
<reference evidence="9 10" key="1">
    <citation type="submission" date="2019-10" db="EMBL/GenBank/DDBJ databases">
        <title>Bacillus aerolatum sp. nov., isolated from bioaerosol of sport playgrounds.</title>
        <authorList>
            <person name="Chen P."/>
            <person name="Zhang G."/>
        </authorList>
    </citation>
    <scope>NUCLEOTIDE SEQUENCE [LARGE SCALE GENOMIC DNA]</scope>
    <source>
        <strain evidence="9 10">CX253</strain>
    </source>
</reference>
<dbReference type="PANTHER" id="PTHR46494">
    <property type="entry name" value="CORA FAMILY METAL ION TRANSPORTER (EUROFUNG)"/>
    <property type="match status" value="1"/>
</dbReference>
<evidence type="ECO:0000256" key="3">
    <source>
        <dbReference type="ARBA" id="ARBA00022448"/>
    </source>
</evidence>
<evidence type="ECO:0000313" key="10">
    <source>
        <dbReference type="Proteomes" id="UP000429595"/>
    </source>
</evidence>
<dbReference type="SUPFAM" id="SSF144083">
    <property type="entry name" value="Magnesium transport protein CorA, transmembrane region"/>
    <property type="match status" value="1"/>
</dbReference>
<keyword evidence="4 8" id="KW-1003">Cell membrane</keyword>
<keyword evidence="8" id="KW-0460">Magnesium</keyword>
<dbReference type="GO" id="GO:0050897">
    <property type="term" value="F:cobalt ion binding"/>
    <property type="evidence" value="ECO:0007669"/>
    <property type="project" value="TreeGrafter"/>
</dbReference>
<dbReference type="SUPFAM" id="SSF143865">
    <property type="entry name" value="CorA soluble domain-like"/>
    <property type="match status" value="1"/>
</dbReference>
<keyword evidence="6 8" id="KW-1133">Transmembrane helix</keyword>
<protein>
    <recommendedName>
        <fullName evidence="8">Magnesium transport protein CorA</fullName>
    </recommendedName>
</protein>
<evidence type="ECO:0000256" key="6">
    <source>
        <dbReference type="ARBA" id="ARBA00022989"/>
    </source>
</evidence>
<dbReference type="InterPro" id="IPR045861">
    <property type="entry name" value="CorA_cytoplasmic_dom"/>
</dbReference>
<keyword evidence="3 8" id="KW-0813">Transport</keyword>
<evidence type="ECO:0000256" key="1">
    <source>
        <dbReference type="ARBA" id="ARBA00004651"/>
    </source>
</evidence>
<dbReference type="InterPro" id="IPR045863">
    <property type="entry name" value="CorA_TM1_TM2"/>
</dbReference>
<dbReference type="CDD" id="cd12831">
    <property type="entry name" value="TmCorA-like_u2"/>
    <property type="match status" value="1"/>
</dbReference>
<organism evidence="9 10">
    <name type="scientific">Bacillus aerolatus</name>
    <dbReference type="NCBI Taxonomy" id="2653354"/>
    <lineage>
        <taxon>Bacteria</taxon>
        <taxon>Bacillati</taxon>
        <taxon>Bacillota</taxon>
        <taxon>Bacilli</taxon>
        <taxon>Bacillales</taxon>
        <taxon>Bacillaceae</taxon>
        <taxon>Bacillus</taxon>
    </lineage>
</organism>
<dbReference type="InterPro" id="IPR004488">
    <property type="entry name" value="Mg/Co-transport_prot_CorA"/>
</dbReference>
<comment type="function">
    <text evidence="8">Mediates influx of magnesium ions.</text>
</comment>
<dbReference type="AlphaFoldDB" id="A0A6I1FHN3"/>
<comment type="subcellular location">
    <subcellularLocation>
        <location evidence="1">Cell membrane</location>
        <topology evidence="1">Multi-pass membrane protein</topology>
    </subcellularLocation>
    <subcellularLocation>
        <location evidence="8">Membrane</location>
        <topology evidence="8">Multi-pass membrane protein</topology>
    </subcellularLocation>
</comment>
<evidence type="ECO:0000256" key="2">
    <source>
        <dbReference type="ARBA" id="ARBA00009765"/>
    </source>
</evidence>
<evidence type="ECO:0000313" key="9">
    <source>
        <dbReference type="EMBL" id="KAB7707890.1"/>
    </source>
</evidence>
<sequence>MIKTCVLTTNGELVFDIQLEEIKEKDIVWRWVDFFDPNEEEAWQLKHFFNFHPLAVEDCLDNQSGRPKLDFYENYAFFLIHALDQDRLEGKEAGVFINSEMIVTVHKQPIQELNDVWENVVDDTFLQKGPVSILHRLIDRFVDEYFPEVYRIEDLLNNVDEEVDTNPGSDLIDRLFNIRHDISKLRRSIFPMKDLVYRLLNSTRLDYMKDQHIYFRDVYDHLMKLAEMLESYREFSSDIRDSYLSVNSDKMNNIMMTLTIITTIFMPLTFIAGVYGMNFRYMPELETRYGYFIVIAVMAVISILMFSLFVRAGWLQLRKKKKQPRP</sequence>
<dbReference type="GO" id="GO:0015087">
    <property type="term" value="F:cobalt ion transmembrane transporter activity"/>
    <property type="evidence" value="ECO:0007669"/>
    <property type="project" value="UniProtKB-UniRule"/>
</dbReference>
<feature type="transmembrane region" description="Helical" evidence="8">
    <location>
        <begin position="254"/>
        <end position="277"/>
    </location>
</feature>
<accession>A0A6I1FHN3</accession>
<comment type="caution">
    <text evidence="9">The sequence shown here is derived from an EMBL/GenBank/DDBJ whole genome shotgun (WGS) entry which is preliminary data.</text>
</comment>
<keyword evidence="8" id="KW-0406">Ion transport</keyword>